<feature type="non-terminal residue" evidence="1">
    <location>
        <position position="1"/>
    </location>
</feature>
<sequence length="140" mass="14686">ITFDGNGRTITVATGADDWSNTLKSFYISADATLQDVDIVNGEGTDDNLIEVENANVVLENVSVEGSKRAGIAILAGGNVTLEGEISLIDNAWGGIDVSKEGSHLTIAEASKEEANFVWFGGTPTLVEESPVVDSSEEIV</sequence>
<dbReference type="InterPro" id="IPR012334">
    <property type="entry name" value="Pectin_lyas_fold"/>
</dbReference>
<dbReference type="Proteomes" id="UP000232688">
    <property type="component" value="Unassembled WGS sequence"/>
</dbReference>
<evidence type="ECO:0000313" key="1">
    <source>
        <dbReference type="EMBL" id="PKC51321.1"/>
    </source>
</evidence>
<name>A0A2N0QJT0_9GLOM</name>
<dbReference type="EMBL" id="LLXH01007868">
    <property type="protein sequence ID" value="PKC51321.1"/>
    <property type="molecule type" value="Genomic_DNA"/>
</dbReference>
<evidence type="ECO:0008006" key="3">
    <source>
        <dbReference type="Google" id="ProtNLM"/>
    </source>
</evidence>
<reference evidence="1 2" key="1">
    <citation type="submission" date="2017-10" db="EMBL/GenBank/DDBJ databases">
        <title>Extensive intraspecific genome diversity in a model arbuscular mycorrhizal fungus.</title>
        <authorList>
            <person name="Chen E.C.H."/>
            <person name="Morin E."/>
            <person name="Baudet D."/>
            <person name="Noel J."/>
            <person name="Ndikumana S."/>
            <person name="Charron P."/>
            <person name="St-Onge C."/>
            <person name="Giorgi J."/>
            <person name="Grigoriev I.V."/>
            <person name="Roux C."/>
            <person name="Martin F.M."/>
            <person name="Corradi N."/>
        </authorList>
    </citation>
    <scope>NUCLEOTIDE SEQUENCE [LARGE SCALE GENOMIC DNA]</scope>
    <source>
        <strain evidence="1 2">A1</strain>
    </source>
</reference>
<dbReference type="AlphaFoldDB" id="A0A2N0QJT0"/>
<dbReference type="Gene3D" id="2.160.20.10">
    <property type="entry name" value="Single-stranded right-handed beta-helix, Pectin lyase-like"/>
    <property type="match status" value="1"/>
</dbReference>
<protein>
    <recommendedName>
        <fullName evidence="3">Right handed beta helix domain-containing protein</fullName>
    </recommendedName>
</protein>
<reference evidence="1 2" key="2">
    <citation type="submission" date="2017-10" db="EMBL/GenBank/DDBJ databases">
        <title>Genome analyses suggest a sexual origin of heterokaryosis in a supposedly ancient asexual fungus.</title>
        <authorList>
            <person name="Corradi N."/>
            <person name="Sedzielewska K."/>
            <person name="Noel J."/>
            <person name="Charron P."/>
            <person name="Farinelli L."/>
            <person name="Marton T."/>
            <person name="Kruger M."/>
            <person name="Pelin A."/>
            <person name="Brachmann A."/>
            <person name="Corradi N."/>
        </authorList>
    </citation>
    <scope>NUCLEOTIDE SEQUENCE [LARGE SCALE GENOMIC DNA]</scope>
    <source>
        <strain evidence="1 2">A1</strain>
    </source>
</reference>
<comment type="caution">
    <text evidence="1">The sequence shown here is derived from an EMBL/GenBank/DDBJ whole genome shotgun (WGS) entry which is preliminary data.</text>
</comment>
<gene>
    <name evidence="1" type="ORF">RhiirA1_405594</name>
</gene>
<accession>A0A2N0QJT0</accession>
<dbReference type="VEuPathDB" id="FungiDB:RhiirA1_405594"/>
<dbReference type="InterPro" id="IPR011050">
    <property type="entry name" value="Pectin_lyase_fold/virulence"/>
</dbReference>
<organism evidence="1 2">
    <name type="scientific">Rhizophagus irregularis</name>
    <dbReference type="NCBI Taxonomy" id="588596"/>
    <lineage>
        <taxon>Eukaryota</taxon>
        <taxon>Fungi</taxon>
        <taxon>Fungi incertae sedis</taxon>
        <taxon>Mucoromycota</taxon>
        <taxon>Glomeromycotina</taxon>
        <taxon>Glomeromycetes</taxon>
        <taxon>Glomerales</taxon>
        <taxon>Glomeraceae</taxon>
        <taxon>Rhizophagus</taxon>
    </lineage>
</organism>
<evidence type="ECO:0000313" key="2">
    <source>
        <dbReference type="Proteomes" id="UP000232688"/>
    </source>
</evidence>
<proteinExistence type="predicted"/>
<dbReference type="SUPFAM" id="SSF51126">
    <property type="entry name" value="Pectin lyase-like"/>
    <property type="match status" value="1"/>
</dbReference>